<dbReference type="EMBL" id="CVRI01000038">
    <property type="protein sequence ID" value="CRK94066.1"/>
    <property type="molecule type" value="Genomic_DNA"/>
</dbReference>
<protein>
    <submittedName>
        <fullName evidence="1">CLUMA_CG007589, isoform A</fullName>
    </submittedName>
</protein>
<name>A0A1J1I2S4_9DIPT</name>
<evidence type="ECO:0000313" key="1">
    <source>
        <dbReference type="EMBL" id="CRK94066.1"/>
    </source>
</evidence>
<keyword evidence="2" id="KW-1185">Reference proteome</keyword>
<reference evidence="1 2" key="1">
    <citation type="submission" date="2015-04" db="EMBL/GenBank/DDBJ databases">
        <authorList>
            <person name="Syromyatnikov M.Y."/>
            <person name="Popov V.N."/>
        </authorList>
    </citation>
    <scope>NUCLEOTIDE SEQUENCE [LARGE SCALE GENOMIC DNA]</scope>
</reference>
<gene>
    <name evidence="1" type="ORF">CLUMA_CG007589</name>
</gene>
<proteinExistence type="predicted"/>
<sequence>MSEHSKGFSIVFSGNSHKLRATFVTTSGPFFPQTVPL</sequence>
<evidence type="ECO:0000313" key="2">
    <source>
        <dbReference type="Proteomes" id="UP000183832"/>
    </source>
</evidence>
<accession>A0A1J1I2S4</accession>
<dbReference type="Proteomes" id="UP000183832">
    <property type="component" value="Unassembled WGS sequence"/>
</dbReference>
<organism evidence="1 2">
    <name type="scientific">Clunio marinus</name>
    <dbReference type="NCBI Taxonomy" id="568069"/>
    <lineage>
        <taxon>Eukaryota</taxon>
        <taxon>Metazoa</taxon>
        <taxon>Ecdysozoa</taxon>
        <taxon>Arthropoda</taxon>
        <taxon>Hexapoda</taxon>
        <taxon>Insecta</taxon>
        <taxon>Pterygota</taxon>
        <taxon>Neoptera</taxon>
        <taxon>Endopterygota</taxon>
        <taxon>Diptera</taxon>
        <taxon>Nematocera</taxon>
        <taxon>Chironomoidea</taxon>
        <taxon>Chironomidae</taxon>
        <taxon>Clunio</taxon>
    </lineage>
</organism>
<dbReference type="AlphaFoldDB" id="A0A1J1I2S4"/>